<dbReference type="AlphaFoldDB" id="A0A4S8LWY7"/>
<name>A0A4S8LWY7_DENBC</name>
<reference evidence="2 3" key="1">
    <citation type="journal article" date="2019" name="Nat. Ecol. Evol.">
        <title>Megaphylogeny resolves global patterns of mushroom evolution.</title>
        <authorList>
            <person name="Varga T."/>
            <person name="Krizsan K."/>
            <person name="Foldi C."/>
            <person name="Dima B."/>
            <person name="Sanchez-Garcia M."/>
            <person name="Sanchez-Ramirez S."/>
            <person name="Szollosi G.J."/>
            <person name="Szarkandi J.G."/>
            <person name="Papp V."/>
            <person name="Albert L."/>
            <person name="Andreopoulos W."/>
            <person name="Angelini C."/>
            <person name="Antonin V."/>
            <person name="Barry K.W."/>
            <person name="Bougher N.L."/>
            <person name="Buchanan P."/>
            <person name="Buyck B."/>
            <person name="Bense V."/>
            <person name="Catcheside P."/>
            <person name="Chovatia M."/>
            <person name="Cooper J."/>
            <person name="Damon W."/>
            <person name="Desjardin D."/>
            <person name="Finy P."/>
            <person name="Geml J."/>
            <person name="Haridas S."/>
            <person name="Hughes K."/>
            <person name="Justo A."/>
            <person name="Karasinski D."/>
            <person name="Kautmanova I."/>
            <person name="Kiss B."/>
            <person name="Kocsube S."/>
            <person name="Kotiranta H."/>
            <person name="LaButti K.M."/>
            <person name="Lechner B.E."/>
            <person name="Liimatainen K."/>
            <person name="Lipzen A."/>
            <person name="Lukacs Z."/>
            <person name="Mihaltcheva S."/>
            <person name="Morgado L.N."/>
            <person name="Niskanen T."/>
            <person name="Noordeloos M.E."/>
            <person name="Ohm R.A."/>
            <person name="Ortiz-Santana B."/>
            <person name="Ovrebo C."/>
            <person name="Racz N."/>
            <person name="Riley R."/>
            <person name="Savchenko A."/>
            <person name="Shiryaev A."/>
            <person name="Soop K."/>
            <person name="Spirin V."/>
            <person name="Szebenyi C."/>
            <person name="Tomsovsky M."/>
            <person name="Tulloss R.E."/>
            <person name="Uehling J."/>
            <person name="Grigoriev I.V."/>
            <person name="Vagvolgyi C."/>
            <person name="Papp T."/>
            <person name="Martin F.M."/>
            <person name="Miettinen O."/>
            <person name="Hibbett D.S."/>
            <person name="Nagy L.G."/>
        </authorList>
    </citation>
    <scope>NUCLEOTIDE SEQUENCE [LARGE SCALE GENOMIC DNA]</scope>
    <source>
        <strain evidence="2 3">CBS 962.96</strain>
    </source>
</reference>
<accession>A0A4S8LWY7</accession>
<dbReference type="EMBL" id="ML179243">
    <property type="protein sequence ID" value="THU93683.1"/>
    <property type="molecule type" value="Genomic_DNA"/>
</dbReference>
<feature type="transmembrane region" description="Helical" evidence="1">
    <location>
        <begin position="90"/>
        <end position="110"/>
    </location>
</feature>
<gene>
    <name evidence="2" type="ORF">K435DRAFT_568365</name>
</gene>
<feature type="transmembrane region" description="Helical" evidence="1">
    <location>
        <begin position="57"/>
        <end position="78"/>
    </location>
</feature>
<feature type="transmembrane region" description="Helical" evidence="1">
    <location>
        <begin position="193"/>
        <end position="214"/>
    </location>
</feature>
<sequence>IIYDVLNNLEDELELIFKQRIKFPTVVYTIARLSCLGFVLINTTYGLNIKDCQQGHFFIVTFFIIEINSIALLFFLRARAIFHDVPRMQMFLACLWTLVFGSSILNFFVAHSAHSLVEPKACTQENIEPFYSMVSIGALLVFDTVVYIAISYRLFQTFLFHERGEPVFQRTCILLNGMTLPTFSRSLFRDGQLYYLISLLTGSTALVMFVVPSLHPQYKVIFMPLHITFTNIIACWVFRNVKL</sequence>
<feature type="non-terminal residue" evidence="2">
    <location>
        <position position="1"/>
    </location>
</feature>
<feature type="transmembrane region" description="Helical" evidence="1">
    <location>
        <begin position="220"/>
        <end position="238"/>
    </location>
</feature>
<organism evidence="2 3">
    <name type="scientific">Dendrothele bispora (strain CBS 962.96)</name>
    <dbReference type="NCBI Taxonomy" id="1314807"/>
    <lineage>
        <taxon>Eukaryota</taxon>
        <taxon>Fungi</taxon>
        <taxon>Dikarya</taxon>
        <taxon>Basidiomycota</taxon>
        <taxon>Agaricomycotina</taxon>
        <taxon>Agaricomycetes</taxon>
        <taxon>Agaricomycetidae</taxon>
        <taxon>Agaricales</taxon>
        <taxon>Agaricales incertae sedis</taxon>
        <taxon>Dendrothele</taxon>
    </lineage>
</organism>
<protein>
    <submittedName>
        <fullName evidence="2">Uncharacterized protein</fullName>
    </submittedName>
</protein>
<dbReference type="Proteomes" id="UP000297245">
    <property type="component" value="Unassembled WGS sequence"/>
</dbReference>
<feature type="transmembrane region" description="Helical" evidence="1">
    <location>
        <begin position="26"/>
        <end position="45"/>
    </location>
</feature>
<keyword evidence="1" id="KW-0812">Transmembrane</keyword>
<feature type="non-terminal residue" evidence="2">
    <location>
        <position position="243"/>
    </location>
</feature>
<keyword evidence="3" id="KW-1185">Reference proteome</keyword>
<evidence type="ECO:0000313" key="3">
    <source>
        <dbReference type="Proteomes" id="UP000297245"/>
    </source>
</evidence>
<proteinExistence type="predicted"/>
<keyword evidence="1" id="KW-1133">Transmembrane helix</keyword>
<feature type="transmembrane region" description="Helical" evidence="1">
    <location>
        <begin position="130"/>
        <end position="150"/>
    </location>
</feature>
<keyword evidence="1" id="KW-0472">Membrane</keyword>
<evidence type="ECO:0000256" key="1">
    <source>
        <dbReference type="SAM" id="Phobius"/>
    </source>
</evidence>
<evidence type="ECO:0000313" key="2">
    <source>
        <dbReference type="EMBL" id="THU93683.1"/>
    </source>
</evidence>
<dbReference type="OrthoDB" id="3038990at2759"/>